<dbReference type="Proteomes" id="UP001107961">
    <property type="component" value="Unassembled WGS sequence"/>
</dbReference>
<dbReference type="SUPFAM" id="SSF158682">
    <property type="entry name" value="TerB-like"/>
    <property type="match status" value="1"/>
</dbReference>
<evidence type="ECO:0000313" key="4">
    <source>
        <dbReference type="Proteomes" id="UP001107961"/>
    </source>
</evidence>
<dbReference type="Gene3D" id="1.10.3680.10">
    <property type="entry name" value="TerB-like"/>
    <property type="match status" value="1"/>
</dbReference>
<comment type="caution">
    <text evidence="3">The sequence shown here is derived from an EMBL/GenBank/DDBJ whole genome shotgun (WGS) entry which is preliminary data.</text>
</comment>
<dbReference type="EMBL" id="JAJVKT010000008">
    <property type="protein sequence ID" value="MCE7508679.1"/>
    <property type="molecule type" value="Genomic_DNA"/>
</dbReference>
<dbReference type="AlphaFoldDB" id="A0A9Q3ZFY0"/>
<sequence length="146" mass="16878">MNWIARLFEPQTTREPVTELDLHRAAAALLLEVARTDGRIDDREKQSLFKAVRQRWQLDSDELEEIVAELHERVEGATDLYEFTSPLREHWGPEPRARLIEDMWAVAAADGKVDVYEEHLIRRVADLLYVSHGDYIRAKLAATGEQ</sequence>
<accession>A0A9Q3ZFY0</accession>
<dbReference type="KEGG" id="axe:P40_11965"/>
<dbReference type="Pfam" id="PF05099">
    <property type="entry name" value="TerB"/>
    <property type="match status" value="1"/>
</dbReference>
<name>A0A9Q3ZFY0_9GAMM</name>
<proteinExistence type="predicted"/>
<evidence type="ECO:0000256" key="1">
    <source>
        <dbReference type="SAM" id="Coils"/>
    </source>
</evidence>
<keyword evidence="4" id="KW-1185">Reference proteome</keyword>
<dbReference type="RefSeq" id="WP_022994259.1">
    <property type="nucleotide sequence ID" value="NZ_CP012331.1"/>
</dbReference>
<dbReference type="InterPro" id="IPR029024">
    <property type="entry name" value="TerB-like"/>
</dbReference>
<feature type="domain" description="Co-chaperone DjlA N-terminal" evidence="2">
    <location>
        <begin position="24"/>
        <end position="139"/>
    </location>
</feature>
<evidence type="ECO:0000259" key="2">
    <source>
        <dbReference type="Pfam" id="PF05099"/>
    </source>
</evidence>
<reference evidence="3" key="1">
    <citation type="submission" date="2022-01" db="EMBL/GenBank/DDBJ databases">
        <authorList>
            <person name="Karlyshev A.V."/>
            <person name="Jaspars M."/>
        </authorList>
    </citation>
    <scope>NUCLEOTIDE SEQUENCE</scope>
    <source>
        <strain evidence="3">AGSA3-2</strain>
    </source>
</reference>
<protein>
    <submittedName>
        <fullName evidence="3">TerB family tellurite resistance protein</fullName>
    </submittedName>
</protein>
<organism evidence="3 4">
    <name type="scientific">Alloalcanivorax xenomutans</name>
    <dbReference type="NCBI Taxonomy" id="1094342"/>
    <lineage>
        <taxon>Bacteria</taxon>
        <taxon>Pseudomonadati</taxon>
        <taxon>Pseudomonadota</taxon>
        <taxon>Gammaproteobacteria</taxon>
        <taxon>Oceanospirillales</taxon>
        <taxon>Alcanivoracaceae</taxon>
        <taxon>Alloalcanivorax</taxon>
    </lineage>
</organism>
<dbReference type="InterPro" id="IPR007791">
    <property type="entry name" value="DjlA_N"/>
</dbReference>
<keyword evidence="1" id="KW-0175">Coiled coil</keyword>
<gene>
    <name evidence="3" type="ORF">LZG35_08525</name>
</gene>
<dbReference type="CDD" id="cd07313">
    <property type="entry name" value="terB_like_2"/>
    <property type="match status" value="1"/>
</dbReference>
<feature type="coiled-coil region" evidence="1">
    <location>
        <begin position="53"/>
        <end position="80"/>
    </location>
</feature>
<evidence type="ECO:0000313" key="3">
    <source>
        <dbReference type="EMBL" id="MCE7508679.1"/>
    </source>
</evidence>